<keyword evidence="3" id="KW-0001">2Fe-2S</keyword>
<dbReference type="PRINTS" id="PR00409">
    <property type="entry name" value="PHDIOXRDTASE"/>
</dbReference>
<name>A0ABP7VE07_9ACTN</name>
<protein>
    <submittedName>
        <fullName evidence="10">PDR/VanB family oxidoreductase</fullName>
    </submittedName>
</protein>
<comment type="cofactor">
    <cofactor evidence="1">
        <name>FAD</name>
        <dbReference type="ChEBI" id="CHEBI:57692"/>
    </cofactor>
</comment>
<evidence type="ECO:0000256" key="7">
    <source>
        <dbReference type="ARBA" id="ARBA00023014"/>
    </source>
</evidence>
<accession>A0ABP7VE07</accession>
<reference evidence="11" key="1">
    <citation type="journal article" date="2019" name="Int. J. Syst. Evol. Microbiol.">
        <title>The Global Catalogue of Microorganisms (GCM) 10K type strain sequencing project: providing services to taxonomists for standard genome sequencing and annotation.</title>
        <authorList>
            <consortium name="The Broad Institute Genomics Platform"/>
            <consortium name="The Broad Institute Genome Sequencing Center for Infectious Disease"/>
            <person name="Wu L."/>
            <person name="Ma J."/>
        </authorList>
    </citation>
    <scope>NUCLEOTIDE SEQUENCE [LARGE SCALE GENOMIC DNA]</scope>
    <source>
        <strain evidence="11">JCM 16702</strain>
    </source>
</reference>
<dbReference type="SUPFAM" id="SSF54292">
    <property type="entry name" value="2Fe-2S ferredoxin-like"/>
    <property type="match status" value="1"/>
</dbReference>
<feature type="domain" description="2Fe-2S ferredoxin-type" evidence="8">
    <location>
        <begin position="248"/>
        <end position="333"/>
    </location>
</feature>
<dbReference type="Gene3D" id="3.40.50.80">
    <property type="entry name" value="Nucleotide-binding domain of ferredoxin-NADP reductase (FNR) module"/>
    <property type="match status" value="1"/>
</dbReference>
<dbReference type="CDD" id="cd06185">
    <property type="entry name" value="PDR_like"/>
    <property type="match status" value="1"/>
</dbReference>
<comment type="caution">
    <text evidence="10">The sequence shown here is derived from an EMBL/GenBank/DDBJ whole genome shotgun (WGS) entry which is preliminary data.</text>
</comment>
<keyword evidence="7" id="KW-0411">Iron-sulfur</keyword>
<keyword evidence="4" id="KW-0479">Metal-binding</keyword>
<evidence type="ECO:0000256" key="4">
    <source>
        <dbReference type="ARBA" id="ARBA00022723"/>
    </source>
</evidence>
<evidence type="ECO:0000256" key="2">
    <source>
        <dbReference type="ARBA" id="ARBA00022630"/>
    </source>
</evidence>
<dbReference type="PROSITE" id="PS51085">
    <property type="entry name" value="2FE2S_FER_2"/>
    <property type="match status" value="1"/>
</dbReference>
<dbReference type="InterPro" id="IPR006058">
    <property type="entry name" value="2Fe2S_fd_BS"/>
</dbReference>
<evidence type="ECO:0000256" key="5">
    <source>
        <dbReference type="ARBA" id="ARBA00023002"/>
    </source>
</evidence>
<evidence type="ECO:0000256" key="1">
    <source>
        <dbReference type="ARBA" id="ARBA00001974"/>
    </source>
</evidence>
<evidence type="ECO:0000313" key="11">
    <source>
        <dbReference type="Proteomes" id="UP001500683"/>
    </source>
</evidence>
<keyword evidence="11" id="KW-1185">Reference proteome</keyword>
<evidence type="ECO:0000256" key="6">
    <source>
        <dbReference type="ARBA" id="ARBA00023004"/>
    </source>
</evidence>
<feature type="domain" description="FAD-binding FR-type" evidence="9">
    <location>
        <begin position="18"/>
        <end position="120"/>
    </location>
</feature>
<keyword evidence="5" id="KW-0560">Oxidoreductase</keyword>
<dbReference type="InterPro" id="IPR017938">
    <property type="entry name" value="Riboflavin_synthase-like_b-brl"/>
</dbReference>
<keyword evidence="6" id="KW-0408">Iron</keyword>
<dbReference type="InterPro" id="IPR036010">
    <property type="entry name" value="2Fe-2S_ferredoxin-like_sf"/>
</dbReference>
<organism evidence="10 11">
    <name type="scientific">Actinomadura miaoliensis</name>
    <dbReference type="NCBI Taxonomy" id="430685"/>
    <lineage>
        <taxon>Bacteria</taxon>
        <taxon>Bacillati</taxon>
        <taxon>Actinomycetota</taxon>
        <taxon>Actinomycetes</taxon>
        <taxon>Streptosporangiales</taxon>
        <taxon>Thermomonosporaceae</taxon>
        <taxon>Actinomadura</taxon>
    </lineage>
</organism>
<dbReference type="Proteomes" id="UP001500683">
    <property type="component" value="Unassembled WGS sequence"/>
</dbReference>
<dbReference type="RefSeq" id="WP_344943880.1">
    <property type="nucleotide sequence ID" value="NZ_BAAAZG010000008.1"/>
</dbReference>
<sequence length="333" mass="35575">MATDLPAAPETERVPSGPATIRLRVAAKTPVADGVVALTLTAPDGRRLPDWTPGSHIDLVLPGGLTRQYSLCGDRWDAYAYRIGVLRERDGRGGSAYVHDVLEEGGTVAIGGPRNNFRLVPSDRYLFIAGGIGITPLLPMIRQADMLGADWRLLYGGRSRASMAFLDELTPYGDGVTVVPQDERGLLDLPAWLPAEARPDTKVYCCGPAPLLDAVERRCAAWPPGLLRTERFAAGNTVDQGTARDGAFQVELRRSGLSLSVAPGQSVLQAVGAVGVNVLSSCRQGLCGTCETGVLDGVPDHRDSILDDDERAAGDCMFICVSRARSERLVLDL</sequence>
<dbReference type="PANTHER" id="PTHR47354">
    <property type="entry name" value="NADH OXIDOREDUCTASE HCR"/>
    <property type="match status" value="1"/>
</dbReference>
<dbReference type="Gene3D" id="2.40.30.10">
    <property type="entry name" value="Translation factors"/>
    <property type="match status" value="1"/>
</dbReference>
<dbReference type="Pfam" id="PF00111">
    <property type="entry name" value="Fer2"/>
    <property type="match status" value="1"/>
</dbReference>
<dbReference type="InterPro" id="IPR001041">
    <property type="entry name" value="2Fe-2S_ferredoxin-type"/>
</dbReference>
<dbReference type="InterPro" id="IPR017927">
    <property type="entry name" value="FAD-bd_FR_type"/>
</dbReference>
<dbReference type="PROSITE" id="PS00197">
    <property type="entry name" value="2FE2S_FER_1"/>
    <property type="match status" value="1"/>
</dbReference>
<dbReference type="PANTHER" id="PTHR47354:SF1">
    <property type="entry name" value="CARNITINE MONOOXYGENASE REDUCTASE SUBUNIT"/>
    <property type="match status" value="1"/>
</dbReference>
<dbReference type="InterPro" id="IPR039261">
    <property type="entry name" value="FNR_nucleotide-bd"/>
</dbReference>
<evidence type="ECO:0000259" key="8">
    <source>
        <dbReference type="PROSITE" id="PS51085"/>
    </source>
</evidence>
<evidence type="ECO:0000256" key="3">
    <source>
        <dbReference type="ARBA" id="ARBA00022714"/>
    </source>
</evidence>
<evidence type="ECO:0000313" key="10">
    <source>
        <dbReference type="EMBL" id="GAA4065187.1"/>
    </source>
</evidence>
<gene>
    <name evidence="10" type="ORF">GCM10022214_19010</name>
</gene>
<keyword evidence="2" id="KW-0285">Flavoprotein</keyword>
<evidence type="ECO:0000259" key="9">
    <source>
        <dbReference type="PROSITE" id="PS51384"/>
    </source>
</evidence>
<dbReference type="InterPro" id="IPR050415">
    <property type="entry name" value="MRET"/>
</dbReference>
<dbReference type="Gene3D" id="3.10.20.30">
    <property type="match status" value="1"/>
</dbReference>
<proteinExistence type="predicted"/>
<dbReference type="PROSITE" id="PS51384">
    <property type="entry name" value="FAD_FR"/>
    <property type="match status" value="1"/>
</dbReference>
<dbReference type="InterPro" id="IPR012675">
    <property type="entry name" value="Beta-grasp_dom_sf"/>
</dbReference>
<dbReference type="CDD" id="cd00207">
    <property type="entry name" value="fer2"/>
    <property type="match status" value="1"/>
</dbReference>
<dbReference type="SUPFAM" id="SSF63380">
    <property type="entry name" value="Riboflavin synthase domain-like"/>
    <property type="match status" value="1"/>
</dbReference>
<dbReference type="SUPFAM" id="SSF52343">
    <property type="entry name" value="Ferredoxin reductase-like, C-terminal NADP-linked domain"/>
    <property type="match status" value="1"/>
</dbReference>
<dbReference type="EMBL" id="BAAAZG010000008">
    <property type="protein sequence ID" value="GAA4065187.1"/>
    <property type="molecule type" value="Genomic_DNA"/>
</dbReference>